<dbReference type="RefSeq" id="WP_125638511.1">
    <property type="nucleotide sequence ID" value="NZ_JBHSSJ010000001.1"/>
</dbReference>
<sequence>MTTRRLGAWLRDAEHQMNLEMNEFARPFGLTGMQLSVIDYLNHQGDAVTYQVDVEREFHVQRSTASLLIKRMVERDLVTRVVAASDSRKRQLQLTAKGQQLVPVVTQHLSQQDAKMVAALSQEEAAAFRTALQTIARWEFSTEQEDEHGNRKD</sequence>
<feature type="domain" description="HTH marR-type" evidence="3">
    <location>
        <begin position="1"/>
        <end position="137"/>
    </location>
</feature>
<evidence type="ECO:0000256" key="1">
    <source>
        <dbReference type="ARBA" id="ARBA00023015"/>
    </source>
</evidence>
<dbReference type="Proteomes" id="UP001596191">
    <property type="component" value="Unassembled WGS sequence"/>
</dbReference>
<dbReference type="EMBL" id="JBHSSJ010000001">
    <property type="protein sequence ID" value="MFC6273993.1"/>
    <property type="molecule type" value="Genomic_DNA"/>
</dbReference>
<accession>A0ABW1TJF4</accession>
<proteinExistence type="predicted"/>
<keyword evidence="1" id="KW-0805">Transcription regulation</keyword>
<evidence type="ECO:0000313" key="5">
    <source>
        <dbReference type="Proteomes" id="UP001596191"/>
    </source>
</evidence>
<evidence type="ECO:0000259" key="3">
    <source>
        <dbReference type="PROSITE" id="PS50995"/>
    </source>
</evidence>
<organism evidence="4 5">
    <name type="scientific">Levilactobacillus tangyuanensis</name>
    <dbReference type="NCBI Taxonomy" id="2486021"/>
    <lineage>
        <taxon>Bacteria</taxon>
        <taxon>Bacillati</taxon>
        <taxon>Bacillota</taxon>
        <taxon>Bacilli</taxon>
        <taxon>Lactobacillales</taxon>
        <taxon>Lactobacillaceae</taxon>
        <taxon>Levilactobacillus</taxon>
    </lineage>
</organism>
<evidence type="ECO:0000313" key="4">
    <source>
        <dbReference type="EMBL" id="MFC6273993.1"/>
    </source>
</evidence>
<gene>
    <name evidence="4" type="ORF">ACFQET_00505</name>
</gene>
<keyword evidence="2" id="KW-0804">Transcription</keyword>
<reference evidence="5" key="1">
    <citation type="journal article" date="2019" name="Int. J. Syst. Evol. Microbiol.">
        <title>The Global Catalogue of Microorganisms (GCM) 10K type strain sequencing project: providing services to taxonomists for standard genome sequencing and annotation.</title>
        <authorList>
            <consortium name="The Broad Institute Genomics Platform"/>
            <consortium name="The Broad Institute Genome Sequencing Center for Infectious Disease"/>
            <person name="Wu L."/>
            <person name="Ma J."/>
        </authorList>
    </citation>
    <scope>NUCLEOTIDE SEQUENCE [LARGE SCALE GENOMIC DNA]</scope>
    <source>
        <strain evidence="5">CCM 8907</strain>
    </source>
</reference>
<dbReference type="PANTHER" id="PTHR33164:SF56">
    <property type="entry name" value="HTH-TYPE TRANSCRIPTIONAL REGULATOR MHQR"/>
    <property type="match status" value="1"/>
</dbReference>
<dbReference type="InterPro" id="IPR039422">
    <property type="entry name" value="MarR/SlyA-like"/>
</dbReference>
<protein>
    <submittedName>
        <fullName evidence="4">MarR family winged helix-turn-helix transcriptional regulator</fullName>
    </submittedName>
</protein>
<dbReference type="PROSITE" id="PS50995">
    <property type="entry name" value="HTH_MARR_2"/>
    <property type="match status" value="1"/>
</dbReference>
<name>A0ABW1TJF4_9LACO</name>
<keyword evidence="5" id="KW-1185">Reference proteome</keyword>
<dbReference type="InterPro" id="IPR000835">
    <property type="entry name" value="HTH_MarR-typ"/>
</dbReference>
<dbReference type="SUPFAM" id="SSF46785">
    <property type="entry name" value="Winged helix' DNA-binding domain"/>
    <property type="match status" value="1"/>
</dbReference>
<dbReference type="SMART" id="SM00347">
    <property type="entry name" value="HTH_MARR"/>
    <property type="match status" value="1"/>
</dbReference>
<dbReference type="InterPro" id="IPR036388">
    <property type="entry name" value="WH-like_DNA-bd_sf"/>
</dbReference>
<dbReference type="PANTHER" id="PTHR33164">
    <property type="entry name" value="TRANSCRIPTIONAL REGULATOR, MARR FAMILY"/>
    <property type="match status" value="1"/>
</dbReference>
<evidence type="ECO:0000256" key="2">
    <source>
        <dbReference type="ARBA" id="ARBA00023163"/>
    </source>
</evidence>
<dbReference type="Pfam" id="PF12802">
    <property type="entry name" value="MarR_2"/>
    <property type="match status" value="1"/>
</dbReference>
<comment type="caution">
    <text evidence="4">The sequence shown here is derived from an EMBL/GenBank/DDBJ whole genome shotgun (WGS) entry which is preliminary data.</text>
</comment>
<dbReference type="Gene3D" id="1.10.10.10">
    <property type="entry name" value="Winged helix-like DNA-binding domain superfamily/Winged helix DNA-binding domain"/>
    <property type="match status" value="1"/>
</dbReference>
<dbReference type="InterPro" id="IPR036390">
    <property type="entry name" value="WH_DNA-bd_sf"/>
</dbReference>